<organism evidence="12 13">
    <name type="scientific">Brassica rapa subsp. trilocularis</name>
    <dbReference type="NCBI Taxonomy" id="1813537"/>
    <lineage>
        <taxon>Eukaryota</taxon>
        <taxon>Viridiplantae</taxon>
        <taxon>Streptophyta</taxon>
        <taxon>Embryophyta</taxon>
        <taxon>Tracheophyta</taxon>
        <taxon>Spermatophyta</taxon>
        <taxon>Magnoliopsida</taxon>
        <taxon>eudicotyledons</taxon>
        <taxon>Gunneridae</taxon>
        <taxon>Pentapetalae</taxon>
        <taxon>rosids</taxon>
        <taxon>malvids</taxon>
        <taxon>Brassicales</taxon>
        <taxon>Brassicaceae</taxon>
        <taxon>Brassiceae</taxon>
        <taxon>Brassica</taxon>
    </lineage>
</organism>
<keyword evidence="10" id="KW-0927">Auxin signaling pathway</keyword>
<keyword evidence="13" id="KW-1185">Reference proteome</keyword>
<evidence type="ECO:0000256" key="11">
    <source>
        <dbReference type="SAM" id="MobiDB-lite"/>
    </source>
</evidence>
<evidence type="ECO:0000313" key="13">
    <source>
        <dbReference type="Proteomes" id="UP000823674"/>
    </source>
</evidence>
<dbReference type="PANTHER" id="PTHR31604">
    <property type="entry name" value="PROTEIN LATERAL ROOT PRIMORDIUM 1"/>
    <property type="match status" value="1"/>
</dbReference>
<evidence type="ECO:0000256" key="8">
    <source>
        <dbReference type="ARBA" id="ARBA00023159"/>
    </source>
</evidence>
<keyword evidence="9" id="KW-0539">Nucleus</keyword>
<keyword evidence="8" id="KW-0010">Activator</keyword>
<evidence type="ECO:0000256" key="5">
    <source>
        <dbReference type="ARBA" id="ARBA00022833"/>
    </source>
</evidence>
<reference evidence="12 13" key="1">
    <citation type="submission" date="2021-03" db="EMBL/GenBank/DDBJ databases">
        <authorList>
            <person name="King G.J."/>
            <person name="Bancroft I."/>
            <person name="Baten A."/>
            <person name="Bloomfield J."/>
            <person name="Borpatragohain P."/>
            <person name="He Z."/>
            <person name="Irish N."/>
            <person name="Irwin J."/>
            <person name="Liu K."/>
            <person name="Mauleon R.P."/>
            <person name="Moore J."/>
            <person name="Morris R."/>
            <person name="Ostergaard L."/>
            <person name="Wang B."/>
            <person name="Wells R."/>
        </authorList>
    </citation>
    <scope>NUCLEOTIDE SEQUENCE [LARGE SCALE GENOMIC DNA]</scope>
    <source>
        <strain evidence="12">R-o-18</strain>
        <tissue evidence="12">Leaf</tissue>
    </source>
</reference>
<comment type="caution">
    <text evidence="12">The sequence shown here is derived from an EMBL/GenBank/DDBJ whole genome shotgun (WGS) entry which is preliminary data.</text>
</comment>
<proteinExistence type="inferred from homology"/>
<dbReference type="NCBIfam" id="TIGR01624">
    <property type="entry name" value="LRP1_Cterm"/>
    <property type="match status" value="1"/>
</dbReference>
<evidence type="ECO:0000256" key="3">
    <source>
        <dbReference type="ARBA" id="ARBA00022473"/>
    </source>
</evidence>
<sequence length="409" mass="44809">MAGFFYLGGRDNNKQDLHQVDKSSYLYLYKDEIYNTNKGFEIWPPQYFQEQHQQHVTAPANFYSFGMVPSGSSSNNNNNNRSRSLHFNVVSDHEPGGFTLRITSISSVSFGESSLAPPCTGNRMASFENVSPTTSRSFEIVITGSMIILTVSAEPPLFLLEGYFGLLADLRQPGVLIPIVGIAKSRVQLYLILLCLLLGKTPKTCCKSRGFHCQTHVKSTWVPAAKRRERLAQLASLQHRSAFSRETQKAKRLREANGGGDNVDKDHSGSAGSAIATRVANANSNSGFEVSQNLPPEVSSPAVFRCVRVNSIEEDEDDQEYAYQTAVNIGGHIFKGILYDQGPEQDHHHQLNLLAPTATTTNAEETAAKTAVTVAGNNNTGLILDPSSLYPVQLSSYISGTPFFTPPRS</sequence>
<evidence type="ECO:0000313" key="12">
    <source>
        <dbReference type="EMBL" id="KAG5380101.1"/>
    </source>
</evidence>
<evidence type="ECO:0000256" key="7">
    <source>
        <dbReference type="ARBA" id="ARBA00023125"/>
    </source>
</evidence>
<evidence type="ECO:0000256" key="4">
    <source>
        <dbReference type="ARBA" id="ARBA00022723"/>
    </source>
</evidence>
<feature type="region of interest" description="Disordered" evidence="11">
    <location>
        <begin position="242"/>
        <end position="270"/>
    </location>
</feature>
<accession>A0ABQ7L0I2</accession>
<keyword evidence="3" id="KW-0217">Developmental protein</keyword>
<dbReference type="EMBL" id="JADBGQ010000009">
    <property type="protein sequence ID" value="KAG5380101.1"/>
    <property type="molecule type" value="Genomic_DNA"/>
</dbReference>
<dbReference type="Pfam" id="PF05142">
    <property type="entry name" value="DUF702"/>
    <property type="match status" value="1"/>
</dbReference>
<keyword evidence="4" id="KW-0479">Metal-binding</keyword>
<dbReference type="NCBIfam" id="TIGR01623">
    <property type="entry name" value="put_zinc_LRP1"/>
    <property type="match status" value="1"/>
</dbReference>
<keyword evidence="7" id="KW-0238">DNA-binding</keyword>
<evidence type="ECO:0000256" key="9">
    <source>
        <dbReference type="ARBA" id="ARBA00023242"/>
    </source>
</evidence>
<dbReference type="InterPro" id="IPR006511">
    <property type="entry name" value="SHI_C"/>
</dbReference>
<keyword evidence="5" id="KW-0862">Zinc</keyword>
<evidence type="ECO:0000256" key="2">
    <source>
        <dbReference type="ARBA" id="ARBA00006911"/>
    </source>
</evidence>
<comment type="subcellular location">
    <subcellularLocation>
        <location evidence="1">Nucleus</location>
    </subcellularLocation>
</comment>
<feature type="compositionally biased region" description="Basic and acidic residues" evidence="11">
    <location>
        <begin position="246"/>
        <end position="255"/>
    </location>
</feature>
<protein>
    <submittedName>
        <fullName evidence="12">Uncharacterized protein</fullName>
    </submittedName>
</protein>
<evidence type="ECO:0000256" key="1">
    <source>
        <dbReference type="ARBA" id="ARBA00004123"/>
    </source>
</evidence>
<gene>
    <name evidence="12" type="primary">A07g507270.1_BraROA</name>
    <name evidence="12" type="ORF">IGI04_027943</name>
</gene>
<dbReference type="Proteomes" id="UP000823674">
    <property type="component" value="Chromosome A07"/>
</dbReference>
<evidence type="ECO:0000256" key="10">
    <source>
        <dbReference type="ARBA" id="ARBA00023294"/>
    </source>
</evidence>
<comment type="similarity">
    <text evidence="2">Belongs to the SHI protein family.</text>
</comment>
<dbReference type="InterPro" id="IPR007818">
    <property type="entry name" value="SHI"/>
</dbReference>
<dbReference type="InterPro" id="IPR006510">
    <property type="entry name" value="Znf_LRP1"/>
</dbReference>
<name>A0ABQ7L0I2_BRACM</name>
<keyword evidence="6" id="KW-0073">Auxin biosynthesis</keyword>
<evidence type="ECO:0000256" key="6">
    <source>
        <dbReference type="ARBA" id="ARBA00023070"/>
    </source>
</evidence>
<dbReference type="PANTHER" id="PTHR31604:SF29">
    <property type="entry name" value="GENOME ASSEMBLY, CHROMOSOME: A07"/>
    <property type="match status" value="1"/>
</dbReference>